<dbReference type="Pfam" id="PF13570">
    <property type="entry name" value="Beta-prop_ACSF4"/>
    <property type="match status" value="1"/>
</dbReference>
<protein>
    <submittedName>
        <fullName evidence="2">Acyl-activating enzyme 19</fullName>
    </submittedName>
</protein>
<feature type="domain" description="Pyrrolo-quinoline quinone repeat" evidence="1">
    <location>
        <begin position="7"/>
        <end position="254"/>
    </location>
</feature>
<dbReference type="InterPro" id="IPR011047">
    <property type="entry name" value="Quinoprotein_ADH-like_sf"/>
</dbReference>
<dbReference type="PANTHER" id="PTHR44394:SF1">
    <property type="entry name" value="BETA-ALANINE-ACTIVATING ENZYME"/>
    <property type="match status" value="1"/>
</dbReference>
<dbReference type="InterPro" id="IPR002372">
    <property type="entry name" value="PQQ_rpt_dom"/>
</dbReference>
<dbReference type="InterPro" id="IPR018391">
    <property type="entry name" value="PQQ_b-propeller_rpt"/>
</dbReference>
<dbReference type="Gene3D" id="2.130.10.10">
    <property type="entry name" value="YVTN repeat-like/Quinoprotein amine dehydrogenase"/>
    <property type="match status" value="1"/>
</dbReference>
<dbReference type="InterPro" id="IPR052091">
    <property type="entry name" value="Beta-ala_Activ/Resist"/>
</dbReference>
<dbReference type="GO" id="GO:0043041">
    <property type="term" value="P:amino acid activation for nonribosomal peptide biosynthetic process"/>
    <property type="evidence" value="ECO:0007669"/>
    <property type="project" value="TreeGrafter"/>
</dbReference>
<gene>
    <name evidence="2" type="ORF">FCM35_KLT10986</name>
</gene>
<dbReference type="FunFam" id="2.130.10.10:FF:000883">
    <property type="entry name" value="Putative acyl-activating enzyme 19"/>
    <property type="match status" value="1"/>
</dbReference>
<dbReference type="AlphaFoldDB" id="A0A833QSZ8"/>
<evidence type="ECO:0000313" key="2">
    <source>
        <dbReference type="EMBL" id="KAF3324829.1"/>
    </source>
</evidence>
<dbReference type="OrthoDB" id="408177at2759"/>
<dbReference type="EMBL" id="SWLB01000021">
    <property type="protein sequence ID" value="KAF3324829.1"/>
    <property type="molecule type" value="Genomic_DNA"/>
</dbReference>
<dbReference type="Proteomes" id="UP000623129">
    <property type="component" value="Unassembled WGS sequence"/>
</dbReference>
<dbReference type="PANTHER" id="PTHR44394">
    <property type="entry name" value="BETA-ALANINE-ACTIVATING ENZYME"/>
    <property type="match status" value="1"/>
</dbReference>
<keyword evidence="3" id="KW-1185">Reference proteome</keyword>
<comment type="caution">
    <text evidence="2">The sequence shown here is derived from an EMBL/GenBank/DDBJ whole genome shotgun (WGS) entry which is preliminary data.</text>
</comment>
<dbReference type="InterPro" id="IPR015943">
    <property type="entry name" value="WD40/YVTN_repeat-like_dom_sf"/>
</dbReference>
<dbReference type="SUPFAM" id="SSF50998">
    <property type="entry name" value="Quinoprotein alcohol dehydrogenase-like"/>
    <property type="match status" value="1"/>
</dbReference>
<evidence type="ECO:0000259" key="1">
    <source>
        <dbReference type="Pfam" id="PF13570"/>
    </source>
</evidence>
<accession>A0A833QSZ8</accession>
<sequence>MIYPCRCGSYDHFLYALNHKHKCCIYKVSCGGSIYASPCIDILKDMLYVGSTRGLVTAIKLEVDPYDIVWQYEAGAPVFGSLVLVCDVGNVVCCLVNGDVIVLTPRGDVYWKATVGGPVFAGASISSVLPSQVLVCSRDGIIYSFDKRDGSLLAKFEIGDPITASAFVDEHLVLTSESTQLSDRLACVCSSSGRVHVLRIKSTPRVKDDETSEESSLVQGFAERDLPGEIFSSPVMIEGRMFVGCRDDYLHCLEVFFC</sequence>
<organism evidence="2 3">
    <name type="scientific">Carex littledalei</name>
    <dbReference type="NCBI Taxonomy" id="544730"/>
    <lineage>
        <taxon>Eukaryota</taxon>
        <taxon>Viridiplantae</taxon>
        <taxon>Streptophyta</taxon>
        <taxon>Embryophyta</taxon>
        <taxon>Tracheophyta</taxon>
        <taxon>Spermatophyta</taxon>
        <taxon>Magnoliopsida</taxon>
        <taxon>Liliopsida</taxon>
        <taxon>Poales</taxon>
        <taxon>Cyperaceae</taxon>
        <taxon>Cyperoideae</taxon>
        <taxon>Cariceae</taxon>
        <taxon>Carex</taxon>
        <taxon>Carex subgen. Euthyceras</taxon>
    </lineage>
</organism>
<proteinExistence type="predicted"/>
<evidence type="ECO:0000313" key="3">
    <source>
        <dbReference type="Proteomes" id="UP000623129"/>
    </source>
</evidence>
<dbReference type="SMART" id="SM00564">
    <property type="entry name" value="PQQ"/>
    <property type="match status" value="2"/>
</dbReference>
<reference evidence="2" key="1">
    <citation type="submission" date="2020-01" db="EMBL/GenBank/DDBJ databases">
        <title>Genome sequence of Kobresia littledalei, the first chromosome-level genome in the family Cyperaceae.</title>
        <authorList>
            <person name="Qu G."/>
        </authorList>
    </citation>
    <scope>NUCLEOTIDE SEQUENCE</scope>
    <source>
        <strain evidence="2">C.B.Clarke</strain>
        <tissue evidence="2">Leaf</tissue>
    </source>
</reference>
<name>A0A833QSZ8_9POAL</name>